<dbReference type="InterPro" id="IPR010069">
    <property type="entry name" value="CdiA_FHA1_rpt"/>
</dbReference>
<proteinExistence type="predicted"/>
<evidence type="ECO:0000256" key="1">
    <source>
        <dbReference type="SAM" id="MobiDB-lite"/>
    </source>
</evidence>
<dbReference type="InterPro" id="IPR012334">
    <property type="entry name" value="Pectin_lyas_fold"/>
</dbReference>
<evidence type="ECO:0000313" key="3">
    <source>
        <dbReference type="EMBL" id="PPB83822.1"/>
    </source>
</evidence>
<gene>
    <name evidence="3" type="ORF">B0O95_1053</name>
</gene>
<dbReference type="RefSeq" id="WP_104077120.1">
    <property type="nucleotide sequence ID" value="NZ_CP062178.1"/>
</dbReference>
<dbReference type="InterPro" id="IPR008619">
    <property type="entry name" value="Filamentous_hemagglutn_rpt"/>
</dbReference>
<protein>
    <submittedName>
        <fullName evidence="3">Filamentous hemagglutinin</fullName>
    </submittedName>
</protein>
<dbReference type="SMART" id="SM00912">
    <property type="entry name" value="Haemagg_act"/>
    <property type="match status" value="1"/>
</dbReference>
<dbReference type="Pfam" id="PF13018">
    <property type="entry name" value="ESPR"/>
    <property type="match status" value="1"/>
</dbReference>
<dbReference type="SUPFAM" id="SSF51126">
    <property type="entry name" value="Pectin lyase-like"/>
    <property type="match status" value="1"/>
</dbReference>
<dbReference type="Pfam" id="PF05860">
    <property type="entry name" value="TPS"/>
    <property type="match status" value="1"/>
</dbReference>
<dbReference type="Proteomes" id="UP000243096">
    <property type="component" value="Unassembled WGS sequence"/>
</dbReference>
<organism evidence="3 4">
    <name type="scientific">Mycetohabitans endofungorum</name>
    <dbReference type="NCBI Taxonomy" id="417203"/>
    <lineage>
        <taxon>Bacteria</taxon>
        <taxon>Pseudomonadati</taxon>
        <taxon>Pseudomonadota</taxon>
        <taxon>Betaproteobacteria</taxon>
        <taxon>Burkholderiales</taxon>
        <taxon>Burkholderiaceae</taxon>
        <taxon>Mycetohabitans</taxon>
    </lineage>
</organism>
<dbReference type="NCBIfam" id="TIGR01901">
    <property type="entry name" value="adhes_NPXG"/>
    <property type="match status" value="1"/>
</dbReference>
<reference evidence="3 4" key="1">
    <citation type="submission" date="2018-01" db="EMBL/GenBank/DDBJ databases">
        <title>Genomic Encyclopedia of Type Strains, Phase III (KMG-III): the genomes of soil and plant-associated and newly described type strains.</title>
        <authorList>
            <person name="Whitman W."/>
        </authorList>
    </citation>
    <scope>NUCLEOTIDE SEQUENCE [LARGE SCALE GENOMIC DNA]</scope>
    <source>
        <strain evidence="3 4">HKI456</strain>
    </source>
</reference>
<dbReference type="InterPro" id="IPR024973">
    <property type="entry name" value="ESPR"/>
</dbReference>
<dbReference type="InterPro" id="IPR008638">
    <property type="entry name" value="FhaB/CdiA-like_TPS"/>
</dbReference>
<dbReference type="InterPro" id="IPR011050">
    <property type="entry name" value="Pectin_lyase_fold/virulence"/>
</dbReference>
<dbReference type="OrthoDB" id="5666689at2"/>
<accession>A0A2P5KAS6</accession>
<dbReference type="Pfam" id="PF05594">
    <property type="entry name" value="Fil_haemagg"/>
    <property type="match status" value="11"/>
</dbReference>
<dbReference type="EMBL" id="PRDW01000005">
    <property type="protein sequence ID" value="PPB83822.1"/>
    <property type="molecule type" value="Genomic_DNA"/>
</dbReference>
<evidence type="ECO:0000313" key="4">
    <source>
        <dbReference type="Proteomes" id="UP000243096"/>
    </source>
</evidence>
<feature type="domain" description="Filamentous haemagglutinin FhaB/tRNA nuclease CdiA-like TPS" evidence="2">
    <location>
        <begin position="86"/>
        <end position="206"/>
    </location>
</feature>
<name>A0A2P5KAS6_9BURK</name>
<dbReference type="NCBIfam" id="TIGR01731">
    <property type="entry name" value="fil_hemag_20aa"/>
    <property type="match status" value="25"/>
</dbReference>
<comment type="caution">
    <text evidence="3">The sequence shown here is derived from an EMBL/GenBank/DDBJ whole genome shotgun (WGS) entry which is preliminary data.</text>
</comment>
<dbReference type="GO" id="GO:0003824">
    <property type="term" value="F:catalytic activity"/>
    <property type="evidence" value="ECO:0007669"/>
    <property type="project" value="UniProtKB-ARBA"/>
</dbReference>
<sequence length="3323" mass="346680">MNSHLYRVIFNRARGLQMAVAEHVASQSKQRGVRAARSVCSLLATMRALDFSILVSLGMVVDLAQAQIVADPGAPRDQQPTMLNVANGVPLINIQVPSASGVSRNTYRQFDVDHRGVILNNASTHAQTQLGGWVQGNPWLVNGTARVILNEINASHPSQLRGYMEVAGERAQVVVANPAGISCDGCGFINANRVTLTTGAPIMNGGNLDGYRVQQGAVTITGGGLDASRADYTDIIARSVRINAGLWAQQLRVTTGANQVSASQGVVDPIATDSNVPAFALDVSQLGGMYAQKIVLLGTEHGVGMRNAGRIGASAGELVVTADGRLENSGALQAKTNTRLDVGGGVANSGTISAGRELVLYTPKDLDNRGGTLNATRLEVNADSVTNRGGTIEQTGVQDLVVRAAQVRNREDGRIGQAGLDTDAATTPGDDGTSDMNVLGDSDAAPLAAGALNVTNILDNDGGRIMAKSAIDLTAHAGLDNEGGHLGVRDLNVKDGDLVNRLGELYVTGSHQLQLGALQNEKGQMQLAGPLTLNAQSFDNRAGQLVVTGGDNRLEVKDELDNSRGGQIVSDGALHIRASTLKNAQGRVQQAGGGRLQIEVPQLEGVGGTLVSDGVLTLTSHRADLRGGLTQAKQIHVDTDTLITAEGVLRSSGAGMLELKVRDVLDNTHGAIRGNGALTLQAQQLTNERGRISAAGTHDTQVDIADQLNNTNGQLVTAGNTMVKARDLRNQGGMIRTKGQSNLDVSVDGTLDNRAQGTLAADGDLKVTAPTVDNRRGKLIGVHGLRFESTTLDNREDGLLNATEGHLKVDSQGHIHNAGGTLQAAGELTLDSTGLDNTDGAIRGSQVKLDTRQATLNNTGGTLMSTAGRLDVNSGVLDNTGGLLQSAGAMRVQTHGQTVRNIDSGKTGGLLSGGELDLNSGELHNRAGVVHSQGQLAAHIGTFDNTQGQFGGSAKVGLKADSLRNRGGAIQAGQALQMGVADVADNDGGLIAASGELSLNAKRIHNRDTRSTDPATPLGLRGDAVALTAKHIDNHAGTIAAKRRVEITGAGTDSVLDNTQGHVSSAGSIQVVADRVYNSAGTLLSGTDFRVEADSLSGTGHLLSKGNLNLALRQDFDNENEVTANGHAVIRTTGRLVNRGTFQADELEVRGEQIDNTLDGRINGNRVWVATDGKLSNRGLIDGAQTRVVAGAVDNVGTGRLDGDHLTLQANTVDNRQEDGQAAVIAARARLDIGASKLSGAGRLLSNGDLNLALQQDFDNDHEVIANGHAVIRTGGQLTNRGVFQAGELEVRGEQIDNTVDGRINGNRVWVATDGKLSNRGLIGGVQTRVEAGAVDNVGTGRLYGDHLALQANTVDNQQEDGQAAVIAARARLDIGASKLSGAGRLLSNGDLNLALQQDFDNDHEVIANGHAVVRTGGQLTNRGVFQADELEVRGAQIDNTVDGRINGNRVWVATDGKLSNRGLIDGVQARVEASAVDNVGTGRLYGDHLALQANTIDNRQEHGRAAVIAARTQLDIGANVVNNHEQALIFSAGHDSTALNIAGALNEQGQAVGRAGHVLNDSATIESLGGLSFNTQHLLNRNAHFATELVQVSGPTQSIELQPDGDPNKHDINEYHWAGGHKSGCYFHNGTGAEISRWTQYDITRTEYETRVTQSAPALIRSGGNLVLQGENFTNDKSHIFAGGTLQGDLGNLKNEAVFGQHITREVGTSQFTWNEWRGGVKRRHDRHWEARIAYTPADIVHTIELPVSKVEQHTASGARGYVLAQQQLSQADDALKASAIIEVPAVPSVRAAPELGQVDVAITGPDLAISGQGPVIAGQNPVISGQEPTSGQEEQGVLDTHGDAPMVIRTVQPSAQVPANSLFRVQPNNDSYLIETDPRFTDYRTWQSAATLLSQGKHNPAATHKRLGDGFYEQMLVREQVAQLTGRRFLKGYASDEAQYQALLEAGSAYAKAWNLRPGVALSAQQMAQLTRDIVWLVEQDVHLPDGTVTRALVPQVYARVKPGDLDGNGTLLAAESIDMRLKDELVNTGTLAGHTAVQLNAENLRNVGGRITGKTVSAQALGDIDIIGGSIDADQALFVQAGRDLNMVTTTRSDAKQAGQSDFSRTHLDRIAGLSVNYPLGGPLVASAGRDINLIAAQIANNGQNGQTTLIAGRDLNLGTVKVAEQERNVIDASNYLKQGIEQEVGTTVEARGNVRMQAGGDLNARAARVNSDQGTLVALADGDVNIVSGQTSRHWSEGRQYKSRNLFGSSQTTTRDSLADTTAQANTFGGHTVAVQGRNVTLTGSNVVSDKGTFIEAQNDLTIQAATQTYSESHFKETKKSGLLHNDGMSVTIGSQAHSADQQEAGTRATVSSVGSTNGNVTLAAKQLYRQEGSHILTPRGDVDIQAGEVIITEAREQSQGTQQTQFKQSGLTVAVTAPAMAAAQTAQQVERSVGQISDLRMQALAGVTTGLAAKNTADAIAQDPKSGGGVNISVTVGGAQSGSQATYNRATASGSSIAAGGNVRVQAIGPGQDSTLTVQGSEIQGGGDVQLKADGKINLLAVQNARELHRTHSSLSGGAGVAVNLSSQGKAAGVTANVSGARGWGEGTDVNWTPTHVSAGNRLVLESGGDTTLKGAVLSGRQVIGEVGGDLHLESLQERSSERSRDMSLGGSVTAGLGVAGSVSFSQQKIASDWASVTERSGIQAGDGGFQINVKGHTSLKGAAIASTQQAVHDGANSLTTRTLSTEDIVNYAEYNASSVGLSGGYSVGGSGGGEDLEGVGTNQSGQAATGAEQVPGSKLPSTPGGFSVAPPSVMAASGKASSTTLSGIIAGTIHITDEAQQKALTGRDVAQSLAELNQQVWSGQDGNHALKPIFDKERIQAGFEIANQLTHQIGTFVGHRQAQLDEAQQAAQDPNLSAQARAQAQQQAAQLKAQWGPGGTYRRALSALGAAAGGNVTAGAGQFALSATVNYVQGLAASEVKRVADGLQSEEARAALHALVGCAGAAASHQECGAGAMGAAASSMLGTLLGPTQGLTQRQREAQTNLVSSLVAAVAEMAGQDTPIATMAAVTEGRFNRQLYPPEKTLAQQLAEKSGGKYSPQQIEDQMRQMSMTEGGQTYAGSPDILIGDQRPTDAQAKWIYGGKTADGKPILTQASVANNAELQRYIMDTVRSSDVPSTISYTAAPTQPELGPRRYALKPPAKPCATAECAAGLTPAGMLYYPPDLPKEQIANTAAVVSTAAGRFGATTGAIAAVPSPYAPAATTLTFGASVIGLSAGMIEQIVRPNPKAYAVDSIVDLTNYFASERYPLYGPVFNEIGGVVKGLDWVNQFKQPEKK</sequence>
<evidence type="ECO:0000259" key="2">
    <source>
        <dbReference type="SMART" id="SM00912"/>
    </source>
</evidence>
<feature type="region of interest" description="Disordered" evidence="1">
    <location>
        <begin position="2758"/>
        <end position="2791"/>
    </location>
</feature>
<dbReference type="Gene3D" id="2.160.20.10">
    <property type="entry name" value="Single-stranded right-handed beta-helix, Pectin lyase-like"/>
    <property type="match status" value="1"/>
</dbReference>
<keyword evidence="4" id="KW-1185">Reference proteome</keyword>
<dbReference type="Pfam" id="PF13332">
    <property type="entry name" value="Fil_haemagg_2"/>
    <property type="match status" value="2"/>
</dbReference>
<dbReference type="InterPro" id="IPR025157">
    <property type="entry name" value="Hemagglutinin_rpt"/>
</dbReference>